<accession>B8GEL2</accession>
<dbReference type="SUPFAM" id="SSF46785">
    <property type="entry name" value="Winged helix' DNA-binding domain"/>
    <property type="match status" value="1"/>
</dbReference>
<keyword evidence="4" id="KW-1185">Reference proteome</keyword>
<dbReference type="eggNOG" id="arCOG04362">
    <property type="taxonomic scope" value="Archaea"/>
</dbReference>
<organism evidence="3 4">
    <name type="scientific">Methanosphaerula palustris (strain ATCC BAA-1556 / DSM 19958 / E1-9c)</name>
    <dbReference type="NCBI Taxonomy" id="521011"/>
    <lineage>
        <taxon>Archaea</taxon>
        <taxon>Methanobacteriati</taxon>
        <taxon>Methanobacteriota</taxon>
        <taxon>Stenosarchaea group</taxon>
        <taxon>Methanomicrobia</taxon>
        <taxon>Methanomicrobiales</taxon>
        <taxon>Methanoregulaceae</taxon>
        <taxon>Methanosphaerula</taxon>
    </lineage>
</organism>
<dbReference type="Pfam" id="PF08350">
    <property type="entry name" value="FilR1_middle"/>
    <property type="match status" value="1"/>
</dbReference>
<proteinExistence type="predicted"/>
<dbReference type="RefSeq" id="WP_012619032.1">
    <property type="nucleotide sequence ID" value="NC_011832.1"/>
</dbReference>
<sequence>MSDLLSVISASEKRRNLLILLNSGPKEWDEIKHTLNVTSTGMLPQVKILEDEHLIERDGKNFFLTPMGRVLTAQMIPLIKTMDVFDREKKYWHEHSLDALPYELLLDISDLGNYKIIENSDEEIFDITTFLNNIATSKTVKGISHAVHPRYPEFFLNLAKTGVEASLILTPGVYKIMKDKYYDAFEEGLRYKTSSVYVSKDDIKFSYTVTDSYFSISLFYNNGVFDSKNDLISRDQSALAWGERIFSYYRDRSEKIESLD</sequence>
<dbReference type="Proteomes" id="UP000002457">
    <property type="component" value="Chromosome"/>
</dbReference>
<dbReference type="HOGENOM" id="CLU_062767_1_1_2"/>
<evidence type="ECO:0000259" key="2">
    <source>
        <dbReference type="Pfam" id="PF25213"/>
    </source>
</evidence>
<dbReference type="Gene3D" id="1.10.10.10">
    <property type="entry name" value="Winged helix-like DNA-binding domain superfamily/Winged helix DNA-binding domain"/>
    <property type="match status" value="1"/>
</dbReference>
<reference evidence="3 4" key="1">
    <citation type="journal article" date="2015" name="Genome Announc.">
        <title>Complete Genome Sequence of Methanosphaerula palustris E1-9CT, a Hydrogenotrophic Methanogen Isolated from a Minerotrophic Fen Peatland.</title>
        <authorList>
            <person name="Cadillo-Quiroz H."/>
            <person name="Browne P."/>
            <person name="Kyrpides N."/>
            <person name="Woyke T."/>
            <person name="Goodwin L."/>
            <person name="Detter C."/>
            <person name="Yavitt J.B."/>
            <person name="Zinder S.H."/>
        </authorList>
    </citation>
    <scope>NUCLEOTIDE SEQUENCE [LARGE SCALE GENOMIC DNA]</scope>
    <source>
        <strain evidence="4">ATCC BAA-1556 / DSM 19958 / E1-9c</strain>
    </source>
</reference>
<gene>
    <name evidence="3" type="ordered locus">Mpal_2434</name>
</gene>
<dbReference type="InterPro" id="IPR036388">
    <property type="entry name" value="WH-like_DNA-bd_sf"/>
</dbReference>
<evidence type="ECO:0000313" key="3">
    <source>
        <dbReference type="EMBL" id="ACL17713.1"/>
    </source>
</evidence>
<dbReference type="InterPro" id="IPR013561">
    <property type="entry name" value="FilR1_middle_dom"/>
</dbReference>
<name>B8GEL2_METPE</name>
<feature type="domain" description="HVO-A0261-like N-terminal" evidence="2">
    <location>
        <begin position="8"/>
        <end position="85"/>
    </location>
</feature>
<dbReference type="EMBL" id="CP001338">
    <property type="protein sequence ID" value="ACL17713.1"/>
    <property type="molecule type" value="Genomic_DNA"/>
</dbReference>
<dbReference type="STRING" id="521011.Mpal_2434"/>
<dbReference type="OrthoDB" id="11410at2157"/>
<dbReference type="AlphaFoldDB" id="B8GEL2"/>
<feature type="domain" description="Methanogenesis regulatory protein FilR1 middle" evidence="1">
    <location>
        <begin position="128"/>
        <end position="252"/>
    </location>
</feature>
<dbReference type="GeneID" id="7271347"/>
<dbReference type="InterPro" id="IPR036390">
    <property type="entry name" value="WH_DNA-bd_sf"/>
</dbReference>
<dbReference type="InterPro" id="IPR016490">
    <property type="entry name" value="Tscrpt_reg_HTH_AF0396-typ3"/>
</dbReference>
<evidence type="ECO:0000313" key="4">
    <source>
        <dbReference type="Proteomes" id="UP000002457"/>
    </source>
</evidence>
<protein>
    <submittedName>
        <fullName evidence="3">Uncharacterized protein</fullName>
    </submittedName>
</protein>
<dbReference type="Pfam" id="PF25213">
    <property type="entry name" value="HVO_A0261_N"/>
    <property type="match status" value="1"/>
</dbReference>
<dbReference type="InterPro" id="IPR057527">
    <property type="entry name" value="HVO_A0261-like_N"/>
</dbReference>
<dbReference type="PIRSF" id="PIRSF006692">
    <property type="entry name" value="TF_HTH_AF0396_prd"/>
    <property type="match status" value="1"/>
</dbReference>
<dbReference type="KEGG" id="mpl:Mpal_2434"/>
<evidence type="ECO:0000259" key="1">
    <source>
        <dbReference type="Pfam" id="PF08350"/>
    </source>
</evidence>